<accession>A0A939JJT2</accession>
<organism evidence="1 2">
    <name type="scientific">Streptomyces beijiangensis</name>
    <dbReference type="NCBI Taxonomy" id="163361"/>
    <lineage>
        <taxon>Bacteria</taxon>
        <taxon>Bacillati</taxon>
        <taxon>Actinomycetota</taxon>
        <taxon>Actinomycetes</taxon>
        <taxon>Kitasatosporales</taxon>
        <taxon>Streptomycetaceae</taxon>
        <taxon>Streptomyces</taxon>
    </lineage>
</organism>
<sequence length="45" mass="5066">MEHVAEFAALQLPERAGEEYRAVACWVVERLSNTEERDRACSGGQ</sequence>
<proteinExistence type="predicted"/>
<dbReference type="RefSeq" id="WP_206963375.1">
    <property type="nucleotide sequence ID" value="NZ_BAAAJJ010000023.1"/>
</dbReference>
<comment type="caution">
    <text evidence="1">The sequence shown here is derived from an EMBL/GenBank/DDBJ whole genome shotgun (WGS) entry which is preliminary data.</text>
</comment>
<protein>
    <submittedName>
        <fullName evidence="1">Uncharacterized protein</fullName>
    </submittedName>
</protein>
<dbReference type="Proteomes" id="UP000664167">
    <property type="component" value="Unassembled WGS sequence"/>
</dbReference>
<evidence type="ECO:0000313" key="1">
    <source>
        <dbReference type="EMBL" id="MBO0513964.1"/>
    </source>
</evidence>
<reference evidence="1" key="1">
    <citation type="submission" date="2021-03" db="EMBL/GenBank/DDBJ databases">
        <title>Streptomyces poriferae sp. nov., a novel marine sponge-derived Actinobacteria species with anti-MRSA activity.</title>
        <authorList>
            <person name="Sandoval-Powers M."/>
            <person name="Kralova S."/>
            <person name="Nguyen G.-S."/>
            <person name="Fawwal D."/>
            <person name="Degnes K."/>
            <person name="Klinkenberg G."/>
            <person name="Sletta H."/>
            <person name="Wentzel A."/>
            <person name="Liles M.R."/>
        </authorList>
    </citation>
    <scope>NUCLEOTIDE SEQUENCE</scope>
    <source>
        <strain evidence="1">DSM 41794</strain>
    </source>
</reference>
<dbReference type="EMBL" id="JAFLRJ010000175">
    <property type="protein sequence ID" value="MBO0513964.1"/>
    <property type="molecule type" value="Genomic_DNA"/>
</dbReference>
<name>A0A939JJT2_9ACTN</name>
<evidence type="ECO:0000313" key="2">
    <source>
        <dbReference type="Proteomes" id="UP000664167"/>
    </source>
</evidence>
<keyword evidence="2" id="KW-1185">Reference proteome</keyword>
<gene>
    <name evidence="1" type="ORF">J0695_19485</name>
</gene>
<dbReference type="AlphaFoldDB" id="A0A939JJT2"/>